<keyword evidence="3" id="KW-1185">Reference proteome</keyword>
<dbReference type="Proteomes" id="UP000250235">
    <property type="component" value="Unassembled WGS sequence"/>
</dbReference>
<reference evidence="2 3" key="1">
    <citation type="journal article" date="2015" name="Proc. Natl. Acad. Sci. U.S.A.">
        <title>The resurrection genome of Boea hygrometrica: A blueprint for survival of dehydration.</title>
        <authorList>
            <person name="Xiao L."/>
            <person name="Yang G."/>
            <person name="Zhang L."/>
            <person name="Yang X."/>
            <person name="Zhao S."/>
            <person name="Ji Z."/>
            <person name="Zhou Q."/>
            <person name="Hu M."/>
            <person name="Wang Y."/>
            <person name="Chen M."/>
            <person name="Xu Y."/>
            <person name="Jin H."/>
            <person name="Xiao X."/>
            <person name="Hu G."/>
            <person name="Bao F."/>
            <person name="Hu Y."/>
            <person name="Wan P."/>
            <person name="Li L."/>
            <person name="Deng X."/>
            <person name="Kuang T."/>
            <person name="Xiang C."/>
            <person name="Zhu J.K."/>
            <person name="Oliver M.J."/>
            <person name="He Y."/>
        </authorList>
    </citation>
    <scope>NUCLEOTIDE SEQUENCE [LARGE SCALE GENOMIC DNA]</scope>
    <source>
        <strain evidence="3">cv. XS01</strain>
    </source>
</reference>
<sequence>MQHAIINAMKCMRAIKDRIARPVYQLENHLNQPLYTHGVSTGEIIGTTHQSASHNVSFNQVINQSVNQARDVCINISADFTTSITAIHAQADKSAQFVPSTADSTSTDFSQGTETHDLGYQLSPGSFNHGRSYPESQIC</sequence>
<evidence type="ECO:0000313" key="3">
    <source>
        <dbReference type="Proteomes" id="UP000250235"/>
    </source>
</evidence>
<protein>
    <submittedName>
        <fullName evidence="2">Argonaute 5</fullName>
    </submittedName>
</protein>
<gene>
    <name evidence="2" type="ORF">F511_27312</name>
</gene>
<accession>A0A2Z7CNL2</accession>
<evidence type="ECO:0000256" key="1">
    <source>
        <dbReference type="SAM" id="MobiDB-lite"/>
    </source>
</evidence>
<dbReference type="AlphaFoldDB" id="A0A2Z7CNL2"/>
<evidence type="ECO:0000313" key="2">
    <source>
        <dbReference type="EMBL" id="KZV46194.1"/>
    </source>
</evidence>
<dbReference type="EMBL" id="KQ995694">
    <property type="protein sequence ID" value="KZV46194.1"/>
    <property type="molecule type" value="Genomic_DNA"/>
</dbReference>
<organism evidence="2 3">
    <name type="scientific">Dorcoceras hygrometricum</name>
    <dbReference type="NCBI Taxonomy" id="472368"/>
    <lineage>
        <taxon>Eukaryota</taxon>
        <taxon>Viridiplantae</taxon>
        <taxon>Streptophyta</taxon>
        <taxon>Embryophyta</taxon>
        <taxon>Tracheophyta</taxon>
        <taxon>Spermatophyta</taxon>
        <taxon>Magnoliopsida</taxon>
        <taxon>eudicotyledons</taxon>
        <taxon>Gunneridae</taxon>
        <taxon>Pentapetalae</taxon>
        <taxon>asterids</taxon>
        <taxon>lamiids</taxon>
        <taxon>Lamiales</taxon>
        <taxon>Gesneriaceae</taxon>
        <taxon>Didymocarpoideae</taxon>
        <taxon>Trichosporeae</taxon>
        <taxon>Loxocarpinae</taxon>
        <taxon>Dorcoceras</taxon>
    </lineage>
</organism>
<proteinExistence type="predicted"/>
<feature type="region of interest" description="Disordered" evidence="1">
    <location>
        <begin position="102"/>
        <end position="139"/>
    </location>
</feature>
<name>A0A2Z7CNL2_9LAMI</name>
<feature type="compositionally biased region" description="Polar residues" evidence="1">
    <location>
        <begin position="102"/>
        <end position="113"/>
    </location>
</feature>